<dbReference type="EMBL" id="BGZK01000014">
    <property type="protein sequence ID" value="GBP04664.1"/>
    <property type="molecule type" value="Genomic_DNA"/>
</dbReference>
<organism evidence="2 3">
    <name type="scientific">Eumeta variegata</name>
    <name type="common">Bagworm moth</name>
    <name type="synonym">Eumeta japonica</name>
    <dbReference type="NCBI Taxonomy" id="151549"/>
    <lineage>
        <taxon>Eukaryota</taxon>
        <taxon>Metazoa</taxon>
        <taxon>Ecdysozoa</taxon>
        <taxon>Arthropoda</taxon>
        <taxon>Hexapoda</taxon>
        <taxon>Insecta</taxon>
        <taxon>Pterygota</taxon>
        <taxon>Neoptera</taxon>
        <taxon>Endopterygota</taxon>
        <taxon>Lepidoptera</taxon>
        <taxon>Glossata</taxon>
        <taxon>Ditrysia</taxon>
        <taxon>Tineoidea</taxon>
        <taxon>Psychidae</taxon>
        <taxon>Oiketicinae</taxon>
        <taxon>Eumeta</taxon>
    </lineage>
</organism>
<keyword evidence="3" id="KW-1185">Reference proteome</keyword>
<comment type="caution">
    <text evidence="2">The sequence shown here is derived from an EMBL/GenBank/DDBJ whole genome shotgun (WGS) entry which is preliminary data.</text>
</comment>
<evidence type="ECO:0000313" key="2">
    <source>
        <dbReference type="EMBL" id="GBP04664.1"/>
    </source>
</evidence>
<protein>
    <submittedName>
        <fullName evidence="2">Uncharacterized protein</fullName>
    </submittedName>
</protein>
<proteinExistence type="predicted"/>
<dbReference type="AlphaFoldDB" id="A0A4C1SRT5"/>
<evidence type="ECO:0000313" key="3">
    <source>
        <dbReference type="Proteomes" id="UP000299102"/>
    </source>
</evidence>
<dbReference type="Proteomes" id="UP000299102">
    <property type="component" value="Unassembled WGS sequence"/>
</dbReference>
<accession>A0A4C1SRT5</accession>
<gene>
    <name evidence="2" type="ORF">EVAR_3986_1</name>
</gene>
<evidence type="ECO:0000256" key="1">
    <source>
        <dbReference type="SAM" id="MobiDB-lite"/>
    </source>
</evidence>
<name>A0A4C1SRT5_EUMVA</name>
<reference evidence="2 3" key="1">
    <citation type="journal article" date="2019" name="Commun. Biol.">
        <title>The bagworm genome reveals a unique fibroin gene that provides high tensile strength.</title>
        <authorList>
            <person name="Kono N."/>
            <person name="Nakamura H."/>
            <person name="Ohtoshi R."/>
            <person name="Tomita M."/>
            <person name="Numata K."/>
            <person name="Arakawa K."/>
        </authorList>
    </citation>
    <scope>NUCLEOTIDE SEQUENCE [LARGE SCALE GENOMIC DNA]</scope>
</reference>
<feature type="region of interest" description="Disordered" evidence="1">
    <location>
        <begin position="86"/>
        <end position="112"/>
    </location>
</feature>
<sequence length="117" mass="13150">MRFLRDEGACEPSECRCSPPPLDEGSLRSYCIPSTAAAGSDERAAGRELIKVDGAAGTKVSLPWRRTLQCLTHVDTYREVRFKRFDNKRPEGASQPEHPTHPQMDTWYPGTRSCKLI</sequence>